<protein>
    <recommendedName>
        <fullName evidence="4">Signal peptidase</fullName>
    </recommendedName>
</protein>
<evidence type="ECO:0000313" key="3">
    <source>
        <dbReference type="Proteomes" id="UP000177925"/>
    </source>
</evidence>
<evidence type="ECO:0000313" key="2">
    <source>
        <dbReference type="EMBL" id="OGI44858.1"/>
    </source>
</evidence>
<reference evidence="2 3" key="1">
    <citation type="journal article" date="2016" name="Nat. Commun.">
        <title>Thousands of microbial genomes shed light on interconnected biogeochemical processes in an aquifer system.</title>
        <authorList>
            <person name="Anantharaman K."/>
            <person name="Brown C.T."/>
            <person name="Hug L.A."/>
            <person name="Sharon I."/>
            <person name="Castelle C.J."/>
            <person name="Probst A.J."/>
            <person name="Thomas B.C."/>
            <person name="Singh A."/>
            <person name="Wilkins M.J."/>
            <person name="Karaoz U."/>
            <person name="Brodie E.L."/>
            <person name="Williams K.H."/>
            <person name="Hubbard S.S."/>
            <person name="Banfield J.F."/>
        </authorList>
    </citation>
    <scope>NUCLEOTIDE SEQUENCE [LARGE SCALE GENOMIC DNA]</scope>
</reference>
<sequence>MQTTKHTVTLAIGAVLGLSGLAGGASAADVRCAEQERCYGVSKAGKNDCATSTAACSGSATQDFQKDAWVYVPKGTCARLAGGTLAAPAAGKKK</sequence>
<comment type="caution">
    <text evidence="2">The sequence shown here is derived from an EMBL/GenBank/DDBJ whole genome shotgun (WGS) entry which is preliminary data.</text>
</comment>
<evidence type="ECO:0008006" key="4">
    <source>
        <dbReference type="Google" id="ProtNLM"/>
    </source>
</evidence>
<feature type="chain" id="PRO_5009526696" description="Signal peptidase" evidence="1">
    <location>
        <begin position="28"/>
        <end position="94"/>
    </location>
</feature>
<dbReference type="STRING" id="1817758.A2150_01270"/>
<name>A0A1F6TIE2_9PROT</name>
<evidence type="ECO:0000256" key="1">
    <source>
        <dbReference type="SAM" id="SignalP"/>
    </source>
</evidence>
<feature type="signal peptide" evidence="1">
    <location>
        <begin position="1"/>
        <end position="27"/>
    </location>
</feature>
<keyword evidence="1" id="KW-0732">Signal</keyword>
<gene>
    <name evidence="2" type="ORF">A2150_01270</name>
</gene>
<dbReference type="Proteomes" id="UP000177925">
    <property type="component" value="Unassembled WGS sequence"/>
</dbReference>
<dbReference type="InterPro" id="IPR018740">
    <property type="entry name" value="DUF2282_membr"/>
</dbReference>
<dbReference type="EMBL" id="MFSS01000009">
    <property type="protein sequence ID" value="OGI44858.1"/>
    <property type="molecule type" value="Genomic_DNA"/>
</dbReference>
<organism evidence="2 3">
    <name type="scientific">Candidatus Muproteobacteria bacterium RBG_16_64_11</name>
    <dbReference type="NCBI Taxonomy" id="1817758"/>
    <lineage>
        <taxon>Bacteria</taxon>
        <taxon>Pseudomonadati</taxon>
        <taxon>Pseudomonadota</taxon>
        <taxon>Candidatus Muproteobacteria</taxon>
    </lineage>
</organism>
<dbReference type="AlphaFoldDB" id="A0A1F6TIE2"/>
<dbReference type="Pfam" id="PF10048">
    <property type="entry name" value="DUF2282"/>
    <property type="match status" value="1"/>
</dbReference>
<proteinExistence type="predicted"/>
<accession>A0A1F6TIE2</accession>